<proteinExistence type="inferred from homology"/>
<dbReference type="Gene3D" id="1.10.1740.10">
    <property type="match status" value="1"/>
</dbReference>
<keyword evidence="5" id="KW-0804">Transcription</keyword>
<dbReference type="GO" id="GO:0006352">
    <property type="term" value="P:DNA-templated transcription initiation"/>
    <property type="evidence" value="ECO:0007669"/>
    <property type="project" value="InterPro"/>
</dbReference>
<keyword evidence="4" id="KW-0238">DNA-binding</keyword>
<evidence type="ECO:0000256" key="4">
    <source>
        <dbReference type="ARBA" id="ARBA00023125"/>
    </source>
</evidence>
<keyword evidence="3" id="KW-0731">Sigma factor</keyword>
<dbReference type="InterPro" id="IPR013325">
    <property type="entry name" value="RNA_pol_sigma_r2"/>
</dbReference>
<dbReference type="GO" id="GO:0016987">
    <property type="term" value="F:sigma factor activity"/>
    <property type="evidence" value="ECO:0007669"/>
    <property type="project" value="UniProtKB-KW"/>
</dbReference>
<evidence type="ECO:0000256" key="3">
    <source>
        <dbReference type="ARBA" id="ARBA00023082"/>
    </source>
</evidence>
<organism evidence="6 7">
    <name type="scientific">SAR86 cluster bacterium</name>
    <dbReference type="NCBI Taxonomy" id="2030880"/>
    <lineage>
        <taxon>Bacteria</taxon>
        <taxon>Pseudomonadati</taxon>
        <taxon>Pseudomonadota</taxon>
        <taxon>Gammaproteobacteria</taxon>
        <taxon>SAR86 cluster</taxon>
    </lineage>
</organism>
<dbReference type="InterPro" id="IPR014284">
    <property type="entry name" value="RNA_pol_sigma-70_dom"/>
</dbReference>
<evidence type="ECO:0000256" key="1">
    <source>
        <dbReference type="ARBA" id="ARBA00010641"/>
    </source>
</evidence>
<name>A0A972VVV7_9GAMM</name>
<evidence type="ECO:0000256" key="2">
    <source>
        <dbReference type="ARBA" id="ARBA00023015"/>
    </source>
</evidence>
<dbReference type="NCBIfam" id="TIGR02937">
    <property type="entry name" value="sigma70-ECF"/>
    <property type="match status" value="1"/>
</dbReference>
<dbReference type="EMBL" id="JABMOJ010000143">
    <property type="protein sequence ID" value="NQV64506.1"/>
    <property type="molecule type" value="Genomic_DNA"/>
</dbReference>
<evidence type="ECO:0000256" key="5">
    <source>
        <dbReference type="ARBA" id="ARBA00023163"/>
    </source>
</evidence>
<dbReference type="AlphaFoldDB" id="A0A972VVV7"/>
<dbReference type="InterPro" id="IPR013324">
    <property type="entry name" value="RNA_pol_sigma_r3/r4-like"/>
</dbReference>
<sequence>MLPTIINLAVDPVTRAQPAFSSVINTAISPLALVTHIKRGDRPMEAVFFQRYYTGVKRHLARYIFDPSHAEDIAHDALLTVLLRLRSKGIEQPQFLDRFVYQTAKFSYFSWLRRPGNQPALFEPLEEHPDSMDTEQHFLGAEQRRLLHEQIDTLRIKRDREILRRAYIHNETKPAMCAALVLTTSHFDRIIFRARERLKQKLKLQDPDILAALQSNVF</sequence>
<dbReference type="Proteomes" id="UP000754644">
    <property type="component" value="Unassembled WGS sequence"/>
</dbReference>
<dbReference type="InterPro" id="IPR039425">
    <property type="entry name" value="RNA_pol_sigma-70-like"/>
</dbReference>
<comment type="similarity">
    <text evidence="1">Belongs to the sigma-70 factor family. ECF subfamily.</text>
</comment>
<dbReference type="PANTHER" id="PTHR43133:SF8">
    <property type="entry name" value="RNA POLYMERASE SIGMA FACTOR HI_1459-RELATED"/>
    <property type="match status" value="1"/>
</dbReference>
<evidence type="ECO:0000313" key="6">
    <source>
        <dbReference type="EMBL" id="NQV64506.1"/>
    </source>
</evidence>
<keyword evidence="2" id="KW-0805">Transcription regulation</keyword>
<gene>
    <name evidence="6" type="ORF">HQ497_03985</name>
</gene>
<dbReference type="SUPFAM" id="SSF88946">
    <property type="entry name" value="Sigma2 domain of RNA polymerase sigma factors"/>
    <property type="match status" value="1"/>
</dbReference>
<comment type="caution">
    <text evidence="6">The sequence shown here is derived from an EMBL/GenBank/DDBJ whole genome shotgun (WGS) entry which is preliminary data.</text>
</comment>
<dbReference type="SUPFAM" id="SSF88659">
    <property type="entry name" value="Sigma3 and sigma4 domains of RNA polymerase sigma factors"/>
    <property type="match status" value="1"/>
</dbReference>
<accession>A0A972VVV7</accession>
<protein>
    <submittedName>
        <fullName evidence="6">Sigma-70 family RNA polymerase sigma factor</fullName>
    </submittedName>
</protein>
<reference evidence="6" key="1">
    <citation type="submission" date="2020-05" db="EMBL/GenBank/DDBJ databases">
        <title>Sulfur intermediates as new biogeochemical hubs in an aquatic model microbial ecosystem.</title>
        <authorList>
            <person name="Vigneron A."/>
        </authorList>
    </citation>
    <scope>NUCLEOTIDE SEQUENCE</scope>
    <source>
        <strain evidence="6">Bin.250</strain>
    </source>
</reference>
<evidence type="ECO:0000313" key="7">
    <source>
        <dbReference type="Proteomes" id="UP000754644"/>
    </source>
</evidence>
<dbReference type="GO" id="GO:0003677">
    <property type="term" value="F:DNA binding"/>
    <property type="evidence" value="ECO:0007669"/>
    <property type="project" value="UniProtKB-KW"/>
</dbReference>
<dbReference type="PANTHER" id="PTHR43133">
    <property type="entry name" value="RNA POLYMERASE ECF-TYPE SIGMA FACTO"/>
    <property type="match status" value="1"/>
</dbReference>